<dbReference type="InterPro" id="IPR029058">
    <property type="entry name" value="AB_hydrolase_fold"/>
</dbReference>
<dbReference type="Gene3D" id="3.40.50.1820">
    <property type="entry name" value="alpha/beta hydrolase"/>
    <property type="match status" value="1"/>
</dbReference>
<dbReference type="GeneID" id="36601705"/>
<reference evidence="5" key="1">
    <citation type="submission" date="2016-07" db="EMBL/GenBank/DDBJ databases">
        <title>Multiple horizontal gene transfer events from other fungi enriched the ability of initially mycotrophic Trichoderma (Ascomycota) to feed on dead plant biomass.</title>
        <authorList>
            <consortium name="DOE Joint Genome Institute"/>
            <person name="Atanasova L."/>
            <person name="Chenthamara K."/>
            <person name="Zhang J."/>
            <person name="Grujic M."/>
            <person name="Henrissat B."/>
            <person name="Kuo A."/>
            <person name="Aerts A."/>
            <person name="Salamov A."/>
            <person name="Lipzen A."/>
            <person name="Labutti K."/>
            <person name="Barry K."/>
            <person name="Miao Y."/>
            <person name="Rahimi M.J."/>
            <person name="Shen Q."/>
            <person name="Grigoriev I.V."/>
            <person name="Kubicek C.P."/>
            <person name="Druzhinina I.S."/>
        </authorList>
    </citation>
    <scope>NUCLEOTIDE SEQUENCE [LARGE SCALE GENOMIC DNA]</scope>
    <source>
        <strain evidence="5">TUCIM 6016</strain>
    </source>
</reference>
<dbReference type="EMBL" id="KZ680218">
    <property type="protein sequence ID" value="PTB63670.1"/>
    <property type="molecule type" value="Genomic_DNA"/>
</dbReference>
<dbReference type="InterPro" id="IPR000073">
    <property type="entry name" value="AB_hydrolase_1"/>
</dbReference>
<keyword evidence="5" id="KW-1185">Reference proteome</keyword>
<protein>
    <submittedName>
        <fullName evidence="4">Alpha/beta-hydrolase</fullName>
    </submittedName>
</protein>
<dbReference type="Proteomes" id="UP000241546">
    <property type="component" value="Unassembled WGS sequence"/>
</dbReference>
<dbReference type="InterPro" id="IPR050266">
    <property type="entry name" value="AB_hydrolase_sf"/>
</dbReference>
<feature type="domain" description="AB hydrolase-1" evidence="3">
    <location>
        <begin position="100"/>
        <end position="304"/>
    </location>
</feature>
<evidence type="ECO:0000313" key="5">
    <source>
        <dbReference type="Proteomes" id="UP000241546"/>
    </source>
</evidence>
<evidence type="ECO:0000256" key="1">
    <source>
        <dbReference type="ARBA" id="ARBA00022801"/>
    </source>
</evidence>
<dbReference type="RefSeq" id="XP_024746990.1">
    <property type="nucleotide sequence ID" value="XM_024893587.1"/>
</dbReference>
<evidence type="ECO:0000259" key="3">
    <source>
        <dbReference type="Pfam" id="PF12697"/>
    </source>
</evidence>
<keyword evidence="1 4" id="KW-0378">Hydrolase</keyword>
<gene>
    <name evidence="4" type="ORF">BBK36DRAFT_1143384</name>
</gene>
<dbReference type="PANTHER" id="PTHR43798">
    <property type="entry name" value="MONOACYLGLYCEROL LIPASE"/>
    <property type="match status" value="1"/>
</dbReference>
<dbReference type="PANTHER" id="PTHR43798:SF31">
    <property type="entry name" value="AB HYDROLASE SUPERFAMILY PROTEIN YCLE"/>
    <property type="match status" value="1"/>
</dbReference>
<feature type="signal peptide" evidence="2">
    <location>
        <begin position="1"/>
        <end position="16"/>
    </location>
</feature>
<evidence type="ECO:0000256" key="2">
    <source>
        <dbReference type="SAM" id="SignalP"/>
    </source>
</evidence>
<dbReference type="Pfam" id="PF12697">
    <property type="entry name" value="Abhydrolase_6"/>
    <property type="match status" value="1"/>
</dbReference>
<keyword evidence="2" id="KW-0732">Signal</keyword>
<feature type="chain" id="PRO_5015493869" evidence="2">
    <location>
        <begin position="17"/>
        <end position="370"/>
    </location>
</feature>
<organism evidence="4 5">
    <name type="scientific">Trichoderma citrinoviride</name>
    <dbReference type="NCBI Taxonomy" id="58853"/>
    <lineage>
        <taxon>Eukaryota</taxon>
        <taxon>Fungi</taxon>
        <taxon>Dikarya</taxon>
        <taxon>Ascomycota</taxon>
        <taxon>Pezizomycotina</taxon>
        <taxon>Sordariomycetes</taxon>
        <taxon>Hypocreomycetidae</taxon>
        <taxon>Hypocreales</taxon>
        <taxon>Hypocreaceae</taxon>
        <taxon>Trichoderma</taxon>
    </lineage>
</organism>
<name>A0A2T4B2Y8_9HYPO</name>
<accession>A0A2T4B2Y8</accession>
<dbReference type="OrthoDB" id="190201at2759"/>
<sequence>MHFHQLLPLLAAAAQALPQSTSSLAKCRDVQIPITVSTPRFIVTASIQDDWDVAALTLNLTRRDSTMSADPLPLAGQTSESVKSTYTVGATLCGNGGPTLVLTHGIIESKLYWNPSFPGSSTYNFIEAALAQGYSVLSYDRIGVGSSAKVNSLTDAQFQVEVAVLEGLVNYAKTKAKATKVALIGHSYGSYISSGAASHISVDGLVLTGFSGTFQYFAPFVAGAGLRVAKTQNPLRWGHLDSGYLTTSDLYAETYVYYAEPYFEHSVAEYTYTIGSEPFAVGELPSVLATTINYQDIKAPTLVLQGQFDVSACGGNCVGVVNGTKALFTGAKTLEYVDNLPAGHNLNFHKVAPQAFQKIFTFLKAQGVKP</sequence>
<dbReference type="GO" id="GO:0016020">
    <property type="term" value="C:membrane"/>
    <property type="evidence" value="ECO:0007669"/>
    <property type="project" value="TreeGrafter"/>
</dbReference>
<proteinExistence type="predicted"/>
<dbReference type="AlphaFoldDB" id="A0A2T4B2Y8"/>
<dbReference type="SUPFAM" id="SSF53474">
    <property type="entry name" value="alpha/beta-Hydrolases"/>
    <property type="match status" value="1"/>
</dbReference>
<evidence type="ECO:0000313" key="4">
    <source>
        <dbReference type="EMBL" id="PTB63670.1"/>
    </source>
</evidence>
<dbReference type="GO" id="GO:0016787">
    <property type="term" value="F:hydrolase activity"/>
    <property type="evidence" value="ECO:0007669"/>
    <property type="project" value="UniProtKB-KW"/>
</dbReference>